<dbReference type="InterPro" id="IPR039564">
    <property type="entry name" value="Peptidase_C39-like"/>
</dbReference>
<feature type="signal peptide" evidence="1">
    <location>
        <begin position="1"/>
        <end position="23"/>
    </location>
</feature>
<keyword evidence="4" id="KW-1185">Reference proteome</keyword>
<feature type="chain" id="PRO_5046521112" evidence="1">
    <location>
        <begin position="24"/>
        <end position="303"/>
    </location>
</feature>
<dbReference type="EMBL" id="JBGMEH010000006">
    <property type="protein sequence ID" value="MFO3716173.1"/>
    <property type="molecule type" value="Genomic_DNA"/>
</dbReference>
<dbReference type="Proteomes" id="UP001638015">
    <property type="component" value="Unassembled WGS sequence"/>
</dbReference>
<reference evidence="3 4" key="1">
    <citation type="journal article" date="2025" name="Anaerobe">
        <title>Description of Anaerococcus kampingiae sp. nov., Anaerococcus groningensis sp. nov., Anaerococcus martiniensis sp. nov., and Anaerococcus cruorum sp. nov., isolated from human clinical specimens.</title>
        <authorList>
            <person name="Boiten K.E."/>
            <person name="Meijer J."/>
            <person name="van Wezel E.M."/>
            <person name="Veloo A.C.M."/>
        </authorList>
    </citation>
    <scope>NUCLEOTIDE SEQUENCE [LARGE SCALE GENOMIC DNA]</scope>
    <source>
        <strain evidence="3 4">ENR1039</strain>
    </source>
</reference>
<evidence type="ECO:0000259" key="2">
    <source>
        <dbReference type="Pfam" id="PF13529"/>
    </source>
</evidence>
<dbReference type="Pfam" id="PF13529">
    <property type="entry name" value="Peptidase_C39_2"/>
    <property type="match status" value="1"/>
</dbReference>
<evidence type="ECO:0000313" key="4">
    <source>
        <dbReference type="Proteomes" id="UP001638015"/>
    </source>
</evidence>
<protein>
    <submittedName>
        <fullName evidence="3">C39 family peptidase</fullName>
    </submittedName>
</protein>
<feature type="domain" description="Peptidase C39-like" evidence="2">
    <location>
        <begin position="150"/>
        <end position="278"/>
    </location>
</feature>
<proteinExistence type="predicted"/>
<evidence type="ECO:0000256" key="1">
    <source>
        <dbReference type="SAM" id="SignalP"/>
    </source>
</evidence>
<accession>A0ABW9MWG1</accession>
<sequence>MKKQLITISILLIFLSSCTSSFGNNNDGLVDQENINIVSDINELAINTFLKSNDKSLSDMVIDEENNLSQTKEPKVKSEVKEDIIKNVEKYAQKDPKARWVYDNFFNITNVEAYLTGNDPDTIEFVYNMNHNITDFPNKPGPSIDLGRKTPLYLQWDNRWAYNELGQRNIGISGCGPTSTSMVLSRLKNDPSITPDKIANDAKNYMSSEGISWAFFPDEAKKYNLTSKDIPLDEKEMIEALKKGPLIVSVSRGYFTLFGHIFVIDSYENGKFLINDPNSVKNSMRPWSFEEINNQIAHIWQIY</sequence>
<dbReference type="Gene3D" id="3.90.70.10">
    <property type="entry name" value="Cysteine proteinases"/>
    <property type="match status" value="1"/>
</dbReference>
<dbReference type="RefSeq" id="WP_410032893.1">
    <property type="nucleotide sequence ID" value="NZ_JBGMEH010000006.1"/>
</dbReference>
<comment type="caution">
    <text evidence="3">The sequence shown here is derived from an EMBL/GenBank/DDBJ whole genome shotgun (WGS) entry which is preliminary data.</text>
</comment>
<keyword evidence="1" id="KW-0732">Signal</keyword>
<evidence type="ECO:0000313" key="3">
    <source>
        <dbReference type="EMBL" id="MFO3716173.1"/>
    </source>
</evidence>
<name>A0ABW9MWG1_9FIRM</name>
<organism evidence="3 4">
    <name type="scientific">Anaerococcus cruorum</name>
    <dbReference type="NCBI Taxonomy" id="3115617"/>
    <lineage>
        <taxon>Bacteria</taxon>
        <taxon>Bacillati</taxon>
        <taxon>Bacillota</taxon>
        <taxon>Tissierellia</taxon>
        <taxon>Tissierellales</taxon>
        <taxon>Peptoniphilaceae</taxon>
        <taxon>Anaerococcus</taxon>
    </lineage>
</organism>
<dbReference type="PROSITE" id="PS51257">
    <property type="entry name" value="PROKAR_LIPOPROTEIN"/>
    <property type="match status" value="1"/>
</dbReference>
<gene>
    <name evidence="3" type="ORF">ACCQ40_05155</name>
</gene>